<accession>A0A0V0WRN0</accession>
<protein>
    <submittedName>
        <fullName evidence="1">Uncharacterized protein</fullName>
    </submittedName>
</protein>
<evidence type="ECO:0000313" key="2">
    <source>
        <dbReference type="Proteomes" id="UP000054815"/>
    </source>
</evidence>
<comment type="caution">
    <text evidence="1">The sequence shown here is derived from an EMBL/GenBank/DDBJ whole genome shotgun (WGS) entry which is preliminary data.</text>
</comment>
<dbReference type="EMBL" id="JYDU01000870">
    <property type="protein sequence ID" value="KRX78362.1"/>
    <property type="molecule type" value="Genomic_DNA"/>
</dbReference>
<proteinExistence type="predicted"/>
<sequence>MHCQRLGLNQRIFEMDSSFVDFTDRSSVHRELQSSAASPAIPCLKLEHSESVCRFWQNLQTISTTAELKKYRSLLGFSPVTRVSQLLNCTQLFSAAESAL</sequence>
<evidence type="ECO:0000313" key="1">
    <source>
        <dbReference type="EMBL" id="KRX78362.1"/>
    </source>
</evidence>
<name>A0A0V0WRN0_TRIPS</name>
<gene>
    <name evidence="1" type="ORF">T4E_7474</name>
</gene>
<dbReference type="Proteomes" id="UP000054815">
    <property type="component" value="Unassembled WGS sequence"/>
</dbReference>
<dbReference type="AlphaFoldDB" id="A0A0V0WRN0"/>
<reference evidence="1 2" key="1">
    <citation type="submission" date="2015-01" db="EMBL/GenBank/DDBJ databases">
        <title>Evolution of Trichinella species and genotypes.</title>
        <authorList>
            <person name="Korhonen P.K."/>
            <person name="Edoardo P."/>
            <person name="Giuseppe L.R."/>
            <person name="Gasser R.B."/>
        </authorList>
    </citation>
    <scope>NUCLEOTIDE SEQUENCE [LARGE SCALE GENOMIC DNA]</scope>
    <source>
        <strain evidence="1">ISS141</strain>
    </source>
</reference>
<organism evidence="1 2">
    <name type="scientific">Trichinella pseudospiralis</name>
    <name type="common">Parasitic roundworm</name>
    <dbReference type="NCBI Taxonomy" id="6337"/>
    <lineage>
        <taxon>Eukaryota</taxon>
        <taxon>Metazoa</taxon>
        <taxon>Ecdysozoa</taxon>
        <taxon>Nematoda</taxon>
        <taxon>Enoplea</taxon>
        <taxon>Dorylaimia</taxon>
        <taxon>Trichinellida</taxon>
        <taxon>Trichinellidae</taxon>
        <taxon>Trichinella</taxon>
    </lineage>
</organism>